<evidence type="ECO:0000313" key="1">
    <source>
        <dbReference type="EMBL" id="KOC67901.1"/>
    </source>
</evidence>
<dbReference type="PANTHER" id="PTHR47326">
    <property type="entry name" value="TRANSPOSABLE ELEMENT TC3 TRANSPOSASE-LIKE PROTEIN"/>
    <property type="match status" value="1"/>
</dbReference>
<reference evidence="1 2" key="1">
    <citation type="submission" date="2015-07" db="EMBL/GenBank/DDBJ databases">
        <title>The genome of Habropoda laboriosa.</title>
        <authorList>
            <person name="Pan H."/>
            <person name="Kapheim K."/>
        </authorList>
    </citation>
    <scope>NUCLEOTIDE SEQUENCE [LARGE SCALE GENOMIC DNA]</scope>
    <source>
        <strain evidence="1">0110345459</strain>
    </source>
</reference>
<keyword evidence="2" id="KW-1185">Reference proteome</keyword>
<dbReference type="Gene3D" id="3.30.420.10">
    <property type="entry name" value="Ribonuclease H-like superfamily/Ribonuclease H"/>
    <property type="match status" value="1"/>
</dbReference>
<dbReference type="InterPro" id="IPR036397">
    <property type="entry name" value="RNaseH_sf"/>
</dbReference>
<gene>
    <name evidence="1" type="ORF">WH47_12231</name>
</gene>
<dbReference type="GO" id="GO:0003676">
    <property type="term" value="F:nucleic acid binding"/>
    <property type="evidence" value="ECO:0007669"/>
    <property type="project" value="InterPro"/>
</dbReference>
<dbReference type="STRING" id="597456.A0A0L7RAY7"/>
<name>A0A0L7RAY7_9HYME</name>
<dbReference type="Proteomes" id="UP000053825">
    <property type="component" value="Unassembled WGS sequence"/>
</dbReference>
<dbReference type="EMBL" id="KQ414618">
    <property type="protein sequence ID" value="KOC67901.1"/>
    <property type="molecule type" value="Genomic_DNA"/>
</dbReference>
<accession>A0A0L7RAY7</accession>
<protein>
    <submittedName>
        <fullName evidence="1">Uncharacterized protein</fullName>
    </submittedName>
</protein>
<proteinExistence type="predicted"/>
<dbReference type="AlphaFoldDB" id="A0A0L7RAY7"/>
<dbReference type="PANTHER" id="PTHR47326:SF1">
    <property type="entry name" value="HTH PSQ-TYPE DOMAIN-CONTAINING PROTEIN"/>
    <property type="match status" value="1"/>
</dbReference>
<sequence>MSVVKNWLNKVKNKWIERGGPESWPLRSLDCSSCDFFLWGYLKQIVYRTPVESVTELRR</sequence>
<evidence type="ECO:0000313" key="2">
    <source>
        <dbReference type="Proteomes" id="UP000053825"/>
    </source>
</evidence>
<organism evidence="1 2">
    <name type="scientific">Habropoda laboriosa</name>
    <dbReference type="NCBI Taxonomy" id="597456"/>
    <lineage>
        <taxon>Eukaryota</taxon>
        <taxon>Metazoa</taxon>
        <taxon>Ecdysozoa</taxon>
        <taxon>Arthropoda</taxon>
        <taxon>Hexapoda</taxon>
        <taxon>Insecta</taxon>
        <taxon>Pterygota</taxon>
        <taxon>Neoptera</taxon>
        <taxon>Endopterygota</taxon>
        <taxon>Hymenoptera</taxon>
        <taxon>Apocrita</taxon>
        <taxon>Aculeata</taxon>
        <taxon>Apoidea</taxon>
        <taxon>Anthophila</taxon>
        <taxon>Apidae</taxon>
        <taxon>Habropoda</taxon>
    </lineage>
</organism>